<dbReference type="AlphaFoldDB" id="F2RPF2"/>
<evidence type="ECO:0000256" key="1">
    <source>
        <dbReference type="SAM" id="MobiDB-lite"/>
    </source>
</evidence>
<evidence type="ECO:0000313" key="3">
    <source>
        <dbReference type="Proteomes" id="UP000009172"/>
    </source>
</evidence>
<proteinExistence type="predicted"/>
<sequence>MERLSVDFGSEMLHLNYDSLWSELRRPEGACRSRRAKAATGRGKKLAVEDNEPIRQGLSCVRREDEERRVSKAEEEEEVEVEEVEEDEDEEEEEDEVQV</sequence>
<accession>F2RPF2</accession>
<feature type="region of interest" description="Disordered" evidence="1">
    <location>
        <begin position="65"/>
        <end position="99"/>
    </location>
</feature>
<evidence type="ECO:0000313" key="2">
    <source>
        <dbReference type="EMBL" id="EGD93208.1"/>
    </source>
</evidence>
<name>F2RPF2_TRIT1</name>
<feature type="compositionally biased region" description="Acidic residues" evidence="1">
    <location>
        <begin position="74"/>
        <end position="99"/>
    </location>
</feature>
<gene>
    <name evidence="2" type="ORF">TESG_00757</name>
</gene>
<dbReference type="Proteomes" id="UP000009172">
    <property type="component" value="Unassembled WGS sequence"/>
</dbReference>
<dbReference type="EMBL" id="GG698478">
    <property type="protein sequence ID" value="EGD93208.1"/>
    <property type="molecule type" value="Genomic_DNA"/>
</dbReference>
<dbReference type="HOGENOM" id="CLU_2322043_0_0_1"/>
<protein>
    <submittedName>
        <fullName evidence="2">Uncharacterized protein</fullName>
    </submittedName>
</protein>
<keyword evidence="3" id="KW-1185">Reference proteome</keyword>
<reference evidence="3" key="1">
    <citation type="journal article" date="2012" name="MBio">
        <title>Comparative genome analysis of Trichophyton rubrum and related dermatophytes reveals candidate genes involved in infection.</title>
        <authorList>
            <person name="Martinez D.A."/>
            <person name="Oliver B.G."/>
            <person name="Graeser Y."/>
            <person name="Goldberg J.M."/>
            <person name="Li W."/>
            <person name="Martinez-Rossi N.M."/>
            <person name="Monod M."/>
            <person name="Shelest E."/>
            <person name="Barton R.C."/>
            <person name="Birch E."/>
            <person name="Brakhage A.A."/>
            <person name="Chen Z."/>
            <person name="Gurr S.J."/>
            <person name="Heiman D."/>
            <person name="Heitman J."/>
            <person name="Kosti I."/>
            <person name="Rossi A."/>
            <person name="Saif S."/>
            <person name="Samalova M."/>
            <person name="Saunders C.W."/>
            <person name="Shea T."/>
            <person name="Summerbell R.C."/>
            <person name="Xu J."/>
            <person name="Young S."/>
            <person name="Zeng Q."/>
            <person name="Birren B.W."/>
            <person name="Cuomo C.A."/>
            <person name="White T.C."/>
        </authorList>
    </citation>
    <scope>NUCLEOTIDE SEQUENCE [LARGE SCALE GENOMIC DNA]</scope>
    <source>
        <strain evidence="3">CBS 112818</strain>
    </source>
</reference>
<organism evidence="2 3">
    <name type="scientific">Trichophyton tonsurans (strain CBS 112818)</name>
    <name type="common">Scalp ringworm fungus</name>
    <dbReference type="NCBI Taxonomy" id="647933"/>
    <lineage>
        <taxon>Eukaryota</taxon>
        <taxon>Fungi</taxon>
        <taxon>Dikarya</taxon>
        <taxon>Ascomycota</taxon>
        <taxon>Pezizomycotina</taxon>
        <taxon>Eurotiomycetes</taxon>
        <taxon>Eurotiomycetidae</taxon>
        <taxon>Onygenales</taxon>
        <taxon>Arthrodermataceae</taxon>
        <taxon>Trichophyton</taxon>
    </lineage>
</organism>